<organism evidence="2 3">
    <name type="scientific">Paraburkholderia azotifigens</name>
    <dbReference type="NCBI Taxonomy" id="2057004"/>
    <lineage>
        <taxon>Bacteria</taxon>
        <taxon>Pseudomonadati</taxon>
        <taxon>Pseudomonadota</taxon>
        <taxon>Betaproteobacteria</taxon>
        <taxon>Burkholderiales</taxon>
        <taxon>Burkholderiaceae</taxon>
        <taxon>Paraburkholderia</taxon>
    </lineage>
</organism>
<dbReference type="RefSeq" id="WP_342959015.1">
    <property type="nucleotide sequence ID" value="NZ_JAZHFZ010000010.1"/>
</dbReference>
<evidence type="ECO:0000256" key="1">
    <source>
        <dbReference type="SAM" id="MobiDB-lite"/>
    </source>
</evidence>
<comment type="caution">
    <text evidence="2">The sequence shown here is derived from an EMBL/GenBank/DDBJ whole genome shotgun (WGS) entry which is preliminary data.</text>
</comment>
<sequence length="1358" mass="149409">MVVIDAADSGLGKVCSVSDLRSRPFVVLLGEPGSGKSSTLQAEARGVGSQVVTARELIYGVVPDHSVTLYVDALDEFRSDGAATDKTWNLAAAMANTKASRWWVACRSEDWRSDADVKPFLHLTSGARPVVAQLQALRHQEVIQVLTYLGEDDPEKFVEKAYSLGANAFLQGPLSIRLLHRAVNRDGTWPSSRLALFDSATRALAAEGNQDYESGTRMSQDDIVAAAGRISLILLASGASSIWRSNAEKPGSGIDVSQYVDVDDLRMEPVALSDVLDSSLFKGEGRSFEPVHRTIAEFLAARTLARAIVGSSTAAAFPLSRAVALVCSPDGAPPTELRGLYAWLAAHLATLGDHAGATRLIESDAVSVLTYGDASAFSADAKRNILRSLDRSDPYFRASRDWWGGEVVAFGGLACEELSSDFAAVLEGADDDTHLLETVFEVLTAGQPVNSLRPLLRRILLDPSRQGWHRVRAVRAYLNGEDNDEARSDLLTALESEPVTIDREVLRMEIMVGLSATRLDAPLVKSVLASFEGCPDSATVGQLYNLQRRLEEFPPMGLFNEPAANWRQRGEGRGQSREVDDFLDHVLAATIKQTAAVRAAELWTWMRNVSSDVWSGIGSETSAALTKWLQEDPARSGELFDAILRDDDPTNGPWVAPSVFMHVTRRPVPAEVVEQVVERARSAHDEHVGRRLLAAAVEIVRQGTLPTGTYWQVYNAVAARPGGAALLTRLTYNDLDVNRAEASRRELEFRAKDEKTASENVANLMPWLTEIRTAQRPAALGWGADQYFATSSHPAKHGIDRLIYYSDSVVTEAITEGWRFVVANGLGDISASDLGAFDAQNRHYYVETAAVAGVDLLLEQGEFPDASTEVAIAVLRHSYFARDEKRRKALENWARHTLADHPEAASQRFREYWSAALEHGATHLGLLSQLTRADDRVDVPAVPVAVEQILESRHAMGASPLKQLLQVAAEQSPRERITEIAESALRDPSLTDESRRIWRYVVFNFNPVVCGAEFITEHADDELVDLFESYLGGGLAGAFDRMENPQRIAREAMTIRLLGRHASPSEEHDHNTTTGRAVQLVRGALNRLSTTADPQAVAALEQLLRDGSLAPWHQLVRHSIATFNRLERDRTFRHPAPQSIREALEGGPPVNGADLMAVILEELRRLASEFRTDDVSPWKRYWNIDARGRPTVPLVENECRDRLLERLRDRLKPYGIFPPLPEARRAEETRADVLAFSAKGHTVPIEAKRNNHPEIWNAASTQLQGYANAAGADGHGVYLVFWFGNSPHKTPSRPDGQEGPKTAAEMENMLTQQMPPDIAPKTVVVVLDVSNPASEGALPARKRRSREDEPCGRYPKRQ</sequence>
<keyword evidence="3" id="KW-1185">Reference proteome</keyword>
<feature type="region of interest" description="Disordered" evidence="1">
    <location>
        <begin position="1331"/>
        <end position="1358"/>
    </location>
</feature>
<reference evidence="2 3" key="1">
    <citation type="submission" date="2024-01" db="EMBL/GenBank/DDBJ databases">
        <title>The diversity of rhizobia nodulating Mimosa spp. in eleven states of Brazil covering several biomes is determined by host plant, location, and edaphic factors.</title>
        <authorList>
            <person name="Rouws L."/>
            <person name="Barauna A."/>
            <person name="Beukes C."/>
            <person name="De Faria S.M."/>
            <person name="Gross E."/>
            <person name="Dos Reis Junior F.B."/>
            <person name="Simon M."/>
            <person name="Maluk M."/>
            <person name="Odee D.W."/>
            <person name="Kenicer G."/>
            <person name="Young J.P.W."/>
            <person name="Reis V.M."/>
            <person name="Zilli J."/>
            <person name="James E.K."/>
        </authorList>
    </citation>
    <scope>NUCLEOTIDE SEQUENCE [LARGE SCALE GENOMIC DNA]</scope>
    <source>
        <strain evidence="2 3">JPY530</strain>
    </source>
</reference>
<evidence type="ECO:0000313" key="2">
    <source>
        <dbReference type="EMBL" id="MEM5341447.1"/>
    </source>
</evidence>
<protein>
    <recommendedName>
        <fullName evidence="4">ATP-binding protein</fullName>
    </recommendedName>
</protein>
<gene>
    <name evidence="2" type="ORF">V4C56_17705</name>
</gene>
<dbReference type="Proteomes" id="UP001481677">
    <property type="component" value="Unassembled WGS sequence"/>
</dbReference>
<name>A0ABU9R468_9BURK</name>
<dbReference type="EMBL" id="JAZHGA010000011">
    <property type="protein sequence ID" value="MEM5341447.1"/>
    <property type="molecule type" value="Genomic_DNA"/>
</dbReference>
<proteinExistence type="predicted"/>
<evidence type="ECO:0008006" key="4">
    <source>
        <dbReference type="Google" id="ProtNLM"/>
    </source>
</evidence>
<accession>A0ABU9R468</accession>
<evidence type="ECO:0000313" key="3">
    <source>
        <dbReference type="Proteomes" id="UP001481677"/>
    </source>
</evidence>